<dbReference type="CDD" id="cd03451">
    <property type="entry name" value="FkbR2"/>
    <property type="match status" value="1"/>
</dbReference>
<organism evidence="3 4">
    <name type="scientific">Microbacterium aurantiacum</name>
    <dbReference type="NCBI Taxonomy" id="162393"/>
    <lineage>
        <taxon>Bacteria</taxon>
        <taxon>Bacillati</taxon>
        <taxon>Actinomycetota</taxon>
        <taxon>Actinomycetes</taxon>
        <taxon>Micrococcales</taxon>
        <taxon>Microbacteriaceae</taxon>
        <taxon>Microbacterium</taxon>
    </lineage>
</organism>
<evidence type="ECO:0000313" key="4">
    <source>
        <dbReference type="Proteomes" id="UP000037737"/>
    </source>
</evidence>
<proteinExistence type="inferred from homology"/>
<name>A0A0M8MPU0_9MICO</name>
<dbReference type="InterPro" id="IPR029069">
    <property type="entry name" value="HotDog_dom_sf"/>
</dbReference>
<dbReference type="Pfam" id="PF01575">
    <property type="entry name" value="MaoC_dehydratas"/>
    <property type="match status" value="1"/>
</dbReference>
<dbReference type="Proteomes" id="UP000037737">
    <property type="component" value="Unassembled WGS sequence"/>
</dbReference>
<dbReference type="Gene3D" id="3.10.129.10">
    <property type="entry name" value="Hotdog Thioesterase"/>
    <property type="match status" value="1"/>
</dbReference>
<dbReference type="AlphaFoldDB" id="A0A0M8MPU0"/>
<gene>
    <name evidence="3" type="ORF">XI38_05805</name>
</gene>
<evidence type="ECO:0000313" key="3">
    <source>
        <dbReference type="EMBL" id="KOS11370.1"/>
    </source>
</evidence>
<accession>A0A0M8MPU0</accession>
<dbReference type="EMBL" id="LAVO01000005">
    <property type="protein sequence ID" value="KOS11370.1"/>
    <property type="molecule type" value="Genomic_DNA"/>
</dbReference>
<reference evidence="3" key="1">
    <citation type="submission" date="2015-04" db="EMBL/GenBank/DDBJ databases">
        <title>Complete genome sequence of Microbacterium chocolatum SIT 101, a bacterium enantioselectively hydrolyzing mesomeric diesters.</title>
        <authorList>
            <person name="Li X."/>
            <person name="Xu Y."/>
        </authorList>
    </citation>
    <scope>NUCLEOTIDE SEQUENCE [LARGE SCALE GENOMIC DNA]</scope>
    <source>
        <strain evidence="3">SIT 101</strain>
    </source>
</reference>
<feature type="domain" description="MaoC-like" evidence="2">
    <location>
        <begin position="16"/>
        <end position="129"/>
    </location>
</feature>
<dbReference type="SUPFAM" id="SSF54637">
    <property type="entry name" value="Thioesterase/thiol ester dehydrase-isomerase"/>
    <property type="match status" value="1"/>
</dbReference>
<comment type="caution">
    <text evidence="3">The sequence shown here is derived from an EMBL/GenBank/DDBJ whole genome shotgun (WGS) entry which is preliminary data.</text>
</comment>
<dbReference type="InterPro" id="IPR052342">
    <property type="entry name" value="MCH/BMMD"/>
</dbReference>
<dbReference type="InterPro" id="IPR002539">
    <property type="entry name" value="MaoC-like_dom"/>
</dbReference>
<dbReference type="PANTHER" id="PTHR43664:SF1">
    <property type="entry name" value="BETA-METHYLMALYL-COA DEHYDRATASE"/>
    <property type="match status" value="1"/>
</dbReference>
<dbReference type="KEGG" id="mcw:A8L33_09695"/>
<dbReference type="PANTHER" id="PTHR43664">
    <property type="entry name" value="MONOAMINE OXIDASE-RELATED"/>
    <property type="match status" value="1"/>
</dbReference>
<protein>
    <submittedName>
        <fullName evidence="3">Dehydratase</fullName>
    </submittedName>
</protein>
<evidence type="ECO:0000259" key="2">
    <source>
        <dbReference type="Pfam" id="PF01575"/>
    </source>
</evidence>
<evidence type="ECO:0000256" key="1">
    <source>
        <dbReference type="ARBA" id="ARBA00005254"/>
    </source>
</evidence>
<keyword evidence="4" id="KW-1185">Reference proteome</keyword>
<sequence length="169" mass="18210">MEPIVERGRYVEELPVGAVFLHRPGRTATEADNVLFSALTMNTQALHLDAAFSATQPYRRRLMNSMWTLATMVGASVAQITQGTLVAQLGLSDVTFPAPLFAGDTLYCETRVVDSRLSASRTGQGVVTLAHVGRNQDDEVVATATRVALMWCRPTAADATSTTLPTETP</sequence>
<dbReference type="PATRIC" id="fig|84292.3.peg.1191"/>
<dbReference type="OrthoDB" id="9796589at2"/>
<comment type="similarity">
    <text evidence="1">Belongs to the enoyl-CoA hydratase/isomerase family.</text>
</comment>